<dbReference type="GO" id="GO:0046872">
    <property type="term" value="F:metal ion binding"/>
    <property type="evidence" value="ECO:0007669"/>
    <property type="project" value="UniProtKB-UniRule"/>
</dbReference>
<dbReference type="CDD" id="cd00693">
    <property type="entry name" value="secretory_peroxidase"/>
    <property type="match status" value="1"/>
</dbReference>
<keyword evidence="5 14" id="KW-0479">Metal-binding</keyword>
<evidence type="ECO:0000256" key="15">
    <source>
        <dbReference type="PIRSR" id="PIRSR600823-4"/>
    </source>
</evidence>
<keyword evidence="7 17" id="KW-0560">Oxidoreductase</keyword>
<dbReference type="Proteomes" id="UP000233837">
    <property type="component" value="Unassembled WGS sequence"/>
</dbReference>
<evidence type="ECO:0000259" key="18">
    <source>
        <dbReference type="PROSITE" id="PS50873"/>
    </source>
</evidence>
<dbReference type="InterPro" id="IPR033905">
    <property type="entry name" value="Secretory_peroxidase"/>
</dbReference>
<comment type="catalytic activity">
    <reaction evidence="1 17">
        <text>2 a phenolic donor + H2O2 = 2 a phenolic radical donor + 2 H2O</text>
        <dbReference type="Rhea" id="RHEA:56136"/>
        <dbReference type="ChEBI" id="CHEBI:15377"/>
        <dbReference type="ChEBI" id="CHEBI:16240"/>
        <dbReference type="ChEBI" id="CHEBI:139520"/>
        <dbReference type="ChEBI" id="CHEBI:139521"/>
        <dbReference type="EC" id="1.11.1.7"/>
    </reaction>
</comment>
<keyword evidence="17" id="KW-0964">Secreted</keyword>
<evidence type="ECO:0000256" key="5">
    <source>
        <dbReference type="ARBA" id="ARBA00022723"/>
    </source>
</evidence>
<evidence type="ECO:0000313" key="19">
    <source>
        <dbReference type="EMBL" id="PKU60918.1"/>
    </source>
</evidence>
<evidence type="ECO:0000256" key="12">
    <source>
        <dbReference type="PIRSR" id="PIRSR600823-1"/>
    </source>
</evidence>
<accession>A0A2I0VBX9</accession>
<evidence type="ECO:0000256" key="8">
    <source>
        <dbReference type="ARBA" id="ARBA00023004"/>
    </source>
</evidence>
<sequence>MLSLMKLLSLFLLIVAVAPPAAVDGQLKVGFYSQSCPLAESLVKKTVASAYANNPGVAAGLIRMFFHDCFVRGCDASVLIDSTSSNLAEKDAPPNNPSLHGFGVIDAAKSAVEARCPNTVSCADIIAFAARDSSALTGNIFYDIPSGRRDGNISLFTDALANLPSPLSNASTLVKAFAAKNLTADELVTLSGAHSIGVSHCSSFRNRIYNFSSISQVDPTLSAAYAVLLRLACPFNSSLSGNTTVAMDVMTPTVLDNAYYVGVQRELGLFTSDQALLTQTSLSAAVNANAGNGAGWAVKFARAMVKMGNTEVKTGQQGDIRKNCHVVNTASTLWNKGAEKEAEGESSLVANM</sequence>
<organism evidence="19 20">
    <name type="scientific">Dendrobium catenatum</name>
    <dbReference type="NCBI Taxonomy" id="906689"/>
    <lineage>
        <taxon>Eukaryota</taxon>
        <taxon>Viridiplantae</taxon>
        <taxon>Streptophyta</taxon>
        <taxon>Embryophyta</taxon>
        <taxon>Tracheophyta</taxon>
        <taxon>Spermatophyta</taxon>
        <taxon>Magnoliopsida</taxon>
        <taxon>Liliopsida</taxon>
        <taxon>Asparagales</taxon>
        <taxon>Orchidaceae</taxon>
        <taxon>Epidendroideae</taxon>
        <taxon>Malaxideae</taxon>
        <taxon>Dendrobiinae</taxon>
        <taxon>Dendrobium</taxon>
    </lineage>
</organism>
<feature type="site" description="Transition state stabilizer" evidence="15">
    <location>
        <position position="63"/>
    </location>
</feature>
<dbReference type="GO" id="GO:0005576">
    <property type="term" value="C:extracellular region"/>
    <property type="evidence" value="ECO:0007669"/>
    <property type="project" value="UniProtKB-SubCell"/>
</dbReference>
<dbReference type="InterPro" id="IPR019794">
    <property type="entry name" value="Peroxidases_AS"/>
</dbReference>
<dbReference type="InterPro" id="IPR010255">
    <property type="entry name" value="Haem_peroxidase_sf"/>
</dbReference>
<comment type="cofactor">
    <cofactor evidence="14 17">
        <name>Ca(2+)</name>
        <dbReference type="ChEBI" id="CHEBI:29108"/>
    </cofactor>
    <text evidence="14 17">Binds 2 calcium ions per subunit.</text>
</comment>
<feature type="binding site" evidence="14">
    <location>
        <position position="77"/>
    </location>
    <ligand>
        <name>Ca(2+)</name>
        <dbReference type="ChEBI" id="CHEBI:29108"/>
        <label>1</label>
    </ligand>
</feature>
<evidence type="ECO:0000256" key="9">
    <source>
        <dbReference type="ARBA" id="ARBA00023157"/>
    </source>
</evidence>
<dbReference type="GO" id="GO:0140825">
    <property type="term" value="F:lactoperoxidase activity"/>
    <property type="evidence" value="ECO:0007669"/>
    <property type="project" value="UniProtKB-EC"/>
</dbReference>
<feature type="disulfide bond" evidence="16">
    <location>
        <begin position="201"/>
        <end position="233"/>
    </location>
</feature>
<keyword evidence="9 16" id="KW-1015">Disulfide bond</keyword>
<dbReference type="Pfam" id="PF00141">
    <property type="entry name" value="peroxidase"/>
    <property type="match status" value="1"/>
</dbReference>
<feature type="binding site" description="axial binding residue" evidence="14">
    <location>
        <position position="194"/>
    </location>
    <ligand>
        <name>heme b</name>
        <dbReference type="ChEBI" id="CHEBI:60344"/>
    </ligand>
    <ligandPart>
        <name>Fe</name>
        <dbReference type="ChEBI" id="CHEBI:18248"/>
    </ligandPart>
</feature>
<keyword evidence="10" id="KW-0325">Glycoprotein</keyword>
<evidence type="ECO:0000256" key="11">
    <source>
        <dbReference type="ARBA" id="ARBA00023324"/>
    </source>
</evidence>
<protein>
    <recommendedName>
        <fullName evidence="17">Peroxidase</fullName>
        <ecNumber evidence="17">1.11.1.7</ecNumber>
    </recommendedName>
</protein>
<evidence type="ECO:0000313" key="20">
    <source>
        <dbReference type="Proteomes" id="UP000233837"/>
    </source>
</evidence>
<keyword evidence="4 17" id="KW-0349">Heme</keyword>
<feature type="binding site" evidence="14">
    <location>
        <position position="75"/>
    </location>
    <ligand>
        <name>Ca(2+)</name>
        <dbReference type="ChEBI" id="CHEBI:29108"/>
        <label>1</label>
    </ligand>
</feature>
<dbReference type="PANTHER" id="PTHR31235">
    <property type="entry name" value="PEROXIDASE 25-RELATED"/>
    <property type="match status" value="1"/>
</dbReference>
<reference evidence="19 20" key="1">
    <citation type="journal article" date="2016" name="Sci. Rep.">
        <title>The Dendrobium catenatum Lindl. genome sequence provides insights into polysaccharide synthase, floral development and adaptive evolution.</title>
        <authorList>
            <person name="Zhang G.Q."/>
            <person name="Xu Q."/>
            <person name="Bian C."/>
            <person name="Tsai W.C."/>
            <person name="Yeh C.M."/>
            <person name="Liu K.W."/>
            <person name="Yoshida K."/>
            <person name="Zhang L.S."/>
            <person name="Chang S.B."/>
            <person name="Chen F."/>
            <person name="Shi Y."/>
            <person name="Su Y.Y."/>
            <person name="Zhang Y.Q."/>
            <person name="Chen L.J."/>
            <person name="Yin Y."/>
            <person name="Lin M."/>
            <person name="Huang H."/>
            <person name="Deng H."/>
            <person name="Wang Z.W."/>
            <person name="Zhu S.L."/>
            <person name="Zhao X."/>
            <person name="Deng C."/>
            <person name="Niu S.C."/>
            <person name="Huang J."/>
            <person name="Wang M."/>
            <person name="Liu G.H."/>
            <person name="Yang H.J."/>
            <person name="Xiao X.J."/>
            <person name="Hsiao Y.Y."/>
            <person name="Wu W.L."/>
            <person name="Chen Y.Y."/>
            <person name="Mitsuda N."/>
            <person name="Ohme-Takagi M."/>
            <person name="Luo Y.B."/>
            <person name="Van de Peer Y."/>
            <person name="Liu Z.J."/>
        </authorList>
    </citation>
    <scope>NUCLEOTIDE SEQUENCE [LARGE SCALE GENOMIC DNA]</scope>
    <source>
        <tissue evidence="19">The whole plant</tissue>
    </source>
</reference>
<keyword evidence="11 17" id="KW-0376">Hydrogen peroxide</keyword>
<name>A0A2I0VBX9_9ASPA</name>
<evidence type="ECO:0000256" key="4">
    <source>
        <dbReference type="ARBA" id="ARBA00022617"/>
    </source>
</evidence>
<comment type="similarity">
    <text evidence="2">Belongs to the peroxidase family. Ascorbate peroxidase subfamily.</text>
</comment>
<feature type="binding site" evidence="14">
    <location>
        <position position="68"/>
    </location>
    <ligand>
        <name>Ca(2+)</name>
        <dbReference type="ChEBI" id="CHEBI:29108"/>
        <label>1</label>
    </ligand>
</feature>
<keyword evidence="17" id="KW-0732">Signal</keyword>
<dbReference type="Gene3D" id="1.10.520.10">
    <property type="match status" value="1"/>
</dbReference>
<evidence type="ECO:0000256" key="16">
    <source>
        <dbReference type="PIRSR" id="PIRSR600823-5"/>
    </source>
</evidence>
<comment type="subcellular location">
    <subcellularLocation>
        <location evidence="17">Secreted</location>
    </subcellularLocation>
</comment>
<evidence type="ECO:0000256" key="13">
    <source>
        <dbReference type="PIRSR" id="PIRSR600823-2"/>
    </source>
</evidence>
<feature type="disulfide bond" evidence="16">
    <location>
        <begin position="36"/>
        <end position="116"/>
    </location>
</feature>
<keyword evidence="3 17" id="KW-0575">Peroxidase</keyword>
<dbReference type="GO" id="GO:0006979">
    <property type="term" value="P:response to oxidative stress"/>
    <property type="evidence" value="ECO:0007669"/>
    <property type="project" value="UniProtKB-UniRule"/>
</dbReference>
<evidence type="ECO:0000256" key="2">
    <source>
        <dbReference type="ARBA" id="ARBA00006873"/>
    </source>
</evidence>
<feature type="binding site" evidence="14">
    <location>
        <position position="71"/>
    </location>
    <ligand>
        <name>Ca(2+)</name>
        <dbReference type="ChEBI" id="CHEBI:29108"/>
        <label>1</label>
    </ligand>
</feature>
<keyword evidence="20" id="KW-1185">Reference proteome</keyword>
<feature type="binding site" evidence="14">
    <location>
        <position position="256"/>
    </location>
    <ligand>
        <name>Ca(2+)</name>
        <dbReference type="ChEBI" id="CHEBI:29108"/>
        <label>2</label>
    </ligand>
</feature>
<dbReference type="InterPro" id="IPR019793">
    <property type="entry name" value="Peroxidases_heam-ligand_BS"/>
</dbReference>
<evidence type="ECO:0000256" key="10">
    <source>
        <dbReference type="ARBA" id="ARBA00023180"/>
    </source>
</evidence>
<feature type="disulfide bond" evidence="16">
    <location>
        <begin position="69"/>
        <end position="74"/>
    </location>
</feature>
<dbReference type="SUPFAM" id="SSF48113">
    <property type="entry name" value="Heme-dependent peroxidases"/>
    <property type="match status" value="1"/>
</dbReference>
<comment type="cofactor">
    <cofactor evidence="14 17">
        <name>heme b</name>
        <dbReference type="ChEBI" id="CHEBI:60344"/>
    </cofactor>
    <text evidence="14 17">Binds 1 heme b (iron(II)-protoporphyrin IX) group per subunit.</text>
</comment>
<dbReference type="PROSITE" id="PS00436">
    <property type="entry name" value="PEROXIDASE_2"/>
    <property type="match status" value="1"/>
</dbReference>
<evidence type="ECO:0000256" key="17">
    <source>
        <dbReference type="RuleBase" id="RU362060"/>
    </source>
</evidence>
<feature type="domain" description="Plant heme peroxidase family profile" evidence="18">
    <location>
        <begin position="26"/>
        <end position="328"/>
    </location>
</feature>
<feature type="binding site" evidence="14">
    <location>
        <position position="248"/>
    </location>
    <ligand>
        <name>Ca(2+)</name>
        <dbReference type="ChEBI" id="CHEBI:29108"/>
        <label>2</label>
    </ligand>
</feature>
<feature type="signal peptide" evidence="17">
    <location>
        <begin position="1"/>
        <end position="25"/>
    </location>
</feature>
<feature type="disulfide bond" evidence="16">
    <location>
        <begin position="122"/>
        <end position="324"/>
    </location>
</feature>
<reference evidence="19 20" key="2">
    <citation type="journal article" date="2017" name="Nature">
        <title>The Apostasia genome and the evolution of orchids.</title>
        <authorList>
            <person name="Zhang G.Q."/>
            <person name="Liu K.W."/>
            <person name="Li Z."/>
            <person name="Lohaus R."/>
            <person name="Hsiao Y.Y."/>
            <person name="Niu S.C."/>
            <person name="Wang J.Y."/>
            <person name="Lin Y.C."/>
            <person name="Xu Q."/>
            <person name="Chen L.J."/>
            <person name="Yoshida K."/>
            <person name="Fujiwara S."/>
            <person name="Wang Z.W."/>
            <person name="Zhang Y.Q."/>
            <person name="Mitsuda N."/>
            <person name="Wang M."/>
            <person name="Liu G.H."/>
            <person name="Pecoraro L."/>
            <person name="Huang H.X."/>
            <person name="Xiao X.J."/>
            <person name="Lin M."/>
            <person name="Wu X.Y."/>
            <person name="Wu W.L."/>
            <person name="Chen Y.Y."/>
            <person name="Chang S.B."/>
            <person name="Sakamoto S."/>
            <person name="Ohme-Takagi M."/>
            <person name="Yagi M."/>
            <person name="Zeng S.J."/>
            <person name="Shen C.Y."/>
            <person name="Yeh C.M."/>
            <person name="Luo Y.B."/>
            <person name="Tsai W.C."/>
            <person name="Van de Peer Y."/>
            <person name="Liu Z.J."/>
        </authorList>
    </citation>
    <scope>NUCLEOTIDE SEQUENCE [LARGE SCALE GENOMIC DNA]</scope>
    <source>
        <tissue evidence="19">The whole plant</tissue>
    </source>
</reference>
<feature type="binding site" evidence="14">
    <location>
        <position position="73"/>
    </location>
    <ligand>
        <name>Ca(2+)</name>
        <dbReference type="ChEBI" id="CHEBI:29108"/>
        <label>1</label>
    </ligand>
</feature>
<dbReference type="PROSITE" id="PS00435">
    <property type="entry name" value="PEROXIDASE_1"/>
    <property type="match status" value="1"/>
</dbReference>
<evidence type="ECO:0000256" key="1">
    <source>
        <dbReference type="ARBA" id="ARBA00000189"/>
    </source>
</evidence>
<dbReference type="STRING" id="906689.A0A2I0VBX9"/>
<feature type="active site" description="Proton acceptor" evidence="12">
    <location>
        <position position="67"/>
    </location>
</feature>
<gene>
    <name evidence="19" type="ORF">MA16_Dca026701</name>
</gene>
<feature type="binding site" evidence="13">
    <location>
        <position position="164"/>
    </location>
    <ligand>
        <name>substrate</name>
    </ligand>
</feature>
<dbReference type="PROSITE" id="PS50873">
    <property type="entry name" value="PEROXIDASE_4"/>
    <property type="match status" value="1"/>
</dbReference>
<dbReference type="EMBL" id="KZ503874">
    <property type="protein sequence ID" value="PKU60918.1"/>
    <property type="molecule type" value="Genomic_DNA"/>
</dbReference>
<proteinExistence type="inferred from homology"/>
<dbReference type="FunFam" id="1.10.520.10:FF:000001">
    <property type="entry name" value="Peroxidase"/>
    <property type="match status" value="1"/>
</dbReference>
<feature type="binding site" evidence="14">
    <location>
        <position position="251"/>
    </location>
    <ligand>
        <name>Ca(2+)</name>
        <dbReference type="ChEBI" id="CHEBI:29108"/>
        <label>2</label>
    </ligand>
</feature>
<dbReference type="AlphaFoldDB" id="A0A2I0VBX9"/>
<evidence type="ECO:0000256" key="7">
    <source>
        <dbReference type="ARBA" id="ARBA00023002"/>
    </source>
</evidence>
<feature type="binding site" evidence="14">
    <location>
        <position position="89"/>
    </location>
    <ligand>
        <name>Ca(2+)</name>
        <dbReference type="ChEBI" id="CHEBI:29108"/>
        <label>1</label>
    </ligand>
</feature>
<evidence type="ECO:0000256" key="3">
    <source>
        <dbReference type="ARBA" id="ARBA00022559"/>
    </source>
</evidence>
<dbReference type="InterPro" id="IPR002016">
    <property type="entry name" value="Haem_peroxidase"/>
</dbReference>
<feature type="chain" id="PRO_5013987790" description="Peroxidase" evidence="17">
    <location>
        <begin position="26"/>
        <end position="352"/>
    </location>
</feature>
<dbReference type="GO" id="GO:0020037">
    <property type="term" value="F:heme binding"/>
    <property type="evidence" value="ECO:0007669"/>
    <property type="project" value="UniProtKB-UniRule"/>
</dbReference>
<dbReference type="GO" id="GO:0042744">
    <property type="term" value="P:hydrogen peroxide catabolic process"/>
    <property type="evidence" value="ECO:0007669"/>
    <property type="project" value="UniProtKB-KW"/>
</dbReference>
<comment type="similarity">
    <text evidence="17">Belongs to the peroxidase family. Classical plant (class III) peroxidase subfamily.</text>
</comment>
<keyword evidence="6 14" id="KW-0106">Calcium</keyword>
<evidence type="ECO:0000256" key="14">
    <source>
        <dbReference type="PIRSR" id="PIRSR600823-3"/>
    </source>
</evidence>
<dbReference type="EC" id="1.11.1.7" evidence="17"/>
<dbReference type="PRINTS" id="PR00461">
    <property type="entry name" value="PLPEROXIDASE"/>
</dbReference>
<dbReference type="FunFam" id="1.10.420.10:FF:000006">
    <property type="entry name" value="Peroxidase"/>
    <property type="match status" value="1"/>
</dbReference>
<evidence type="ECO:0000256" key="6">
    <source>
        <dbReference type="ARBA" id="ARBA00022837"/>
    </source>
</evidence>
<comment type="function">
    <text evidence="17">Removal of H(2)O(2), oxidation of toxic reductants, biosynthesis and degradation of lignin, suberization, auxin catabolism, response to environmental stresses such as wounding, pathogen attack and oxidative stress.</text>
</comment>
<dbReference type="Gene3D" id="1.10.420.10">
    <property type="entry name" value="Peroxidase, domain 2"/>
    <property type="match status" value="1"/>
</dbReference>
<dbReference type="InterPro" id="IPR000823">
    <property type="entry name" value="Peroxidase_pln"/>
</dbReference>
<keyword evidence="8 14" id="KW-0408">Iron</keyword>
<dbReference type="PRINTS" id="PR00458">
    <property type="entry name" value="PEROXIDASE"/>
</dbReference>